<gene>
    <name evidence="10" type="ORF">MPH_01463</name>
</gene>
<dbReference type="EMBL" id="AHHD01000055">
    <property type="protein sequence ID" value="EKG21200.1"/>
    <property type="molecule type" value="Genomic_DNA"/>
</dbReference>
<dbReference type="AlphaFoldDB" id="K2SXB3"/>
<feature type="compositionally biased region" description="Basic and acidic residues" evidence="8">
    <location>
        <begin position="72"/>
        <end position="89"/>
    </location>
</feature>
<evidence type="ECO:0000313" key="11">
    <source>
        <dbReference type="Proteomes" id="UP000007129"/>
    </source>
</evidence>
<sequence length="89" mass="9678">MSKRISYKVNGKVQGVCFRAYTVEEANKLGVTGYVKNAADGTVTGEAQGDDKKIQEFVQWLNKGPSAARVSGVEHSDIEPKQGEDGFKQ</sequence>
<dbReference type="PANTHER" id="PTHR10029:SF3">
    <property type="entry name" value="ACYLPHOSPHATASE-RELATED"/>
    <property type="match status" value="1"/>
</dbReference>
<evidence type="ECO:0000256" key="8">
    <source>
        <dbReference type="SAM" id="MobiDB-lite"/>
    </source>
</evidence>
<dbReference type="InParanoid" id="K2SXB3"/>
<comment type="similarity">
    <text evidence="1 7">Belongs to the acylphosphatase family.</text>
</comment>
<dbReference type="InterPro" id="IPR036046">
    <property type="entry name" value="Acylphosphatase-like_dom_sf"/>
</dbReference>
<accession>K2SXB3</accession>
<dbReference type="STRING" id="1126212.K2SXB3"/>
<evidence type="ECO:0000259" key="9">
    <source>
        <dbReference type="PROSITE" id="PS51160"/>
    </source>
</evidence>
<dbReference type="PANTHER" id="PTHR10029">
    <property type="entry name" value="ACYLPHOSPHATASE"/>
    <property type="match status" value="1"/>
</dbReference>
<keyword evidence="3 5" id="KW-0378">Hydrolase</keyword>
<dbReference type="OrthoDB" id="7961613at2759"/>
<evidence type="ECO:0000256" key="3">
    <source>
        <dbReference type="ARBA" id="ARBA00022801"/>
    </source>
</evidence>
<dbReference type="Gene3D" id="3.30.70.100">
    <property type="match status" value="1"/>
</dbReference>
<reference evidence="10 11" key="1">
    <citation type="journal article" date="2012" name="BMC Genomics">
        <title>Tools to kill: Genome of one of the most destructive plant pathogenic fungi Macrophomina phaseolina.</title>
        <authorList>
            <person name="Islam M.S."/>
            <person name="Haque M.S."/>
            <person name="Islam M.M."/>
            <person name="Emdad E.M."/>
            <person name="Halim A."/>
            <person name="Hossen Q.M.M."/>
            <person name="Hossain M.Z."/>
            <person name="Ahmed B."/>
            <person name="Rahim S."/>
            <person name="Rahman M.S."/>
            <person name="Alam M.M."/>
            <person name="Hou S."/>
            <person name="Wan X."/>
            <person name="Saito J.A."/>
            <person name="Alam M."/>
        </authorList>
    </citation>
    <scope>NUCLEOTIDE SEQUENCE [LARGE SCALE GENOMIC DNA]</scope>
    <source>
        <strain evidence="10 11">MS6</strain>
    </source>
</reference>
<evidence type="ECO:0000256" key="1">
    <source>
        <dbReference type="ARBA" id="ARBA00005614"/>
    </source>
</evidence>
<dbReference type="InterPro" id="IPR017968">
    <property type="entry name" value="Acylphosphatase_CS"/>
</dbReference>
<evidence type="ECO:0000256" key="6">
    <source>
        <dbReference type="RuleBase" id="RU000553"/>
    </source>
</evidence>
<dbReference type="PROSITE" id="PS00151">
    <property type="entry name" value="ACYLPHOSPHATASE_2"/>
    <property type="match status" value="1"/>
</dbReference>
<protein>
    <recommendedName>
        <fullName evidence="2 5">Acylphosphatase</fullName>
        <ecNumber evidence="2 5">3.6.1.7</ecNumber>
    </recommendedName>
</protein>
<dbReference type="GO" id="GO:0003998">
    <property type="term" value="F:acylphosphatase activity"/>
    <property type="evidence" value="ECO:0007669"/>
    <property type="project" value="UniProtKB-EC"/>
</dbReference>
<dbReference type="Pfam" id="PF00708">
    <property type="entry name" value="Acylphosphatase"/>
    <property type="match status" value="1"/>
</dbReference>
<comment type="catalytic activity">
    <reaction evidence="4 5 6">
        <text>an acyl phosphate + H2O = a carboxylate + phosphate + H(+)</text>
        <dbReference type="Rhea" id="RHEA:14965"/>
        <dbReference type="ChEBI" id="CHEBI:15377"/>
        <dbReference type="ChEBI" id="CHEBI:15378"/>
        <dbReference type="ChEBI" id="CHEBI:29067"/>
        <dbReference type="ChEBI" id="CHEBI:43474"/>
        <dbReference type="ChEBI" id="CHEBI:59918"/>
        <dbReference type="EC" id="3.6.1.7"/>
    </reaction>
</comment>
<dbReference type="InterPro" id="IPR001792">
    <property type="entry name" value="Acylphosphatase-like_dom"/>
</dbReference>
<feature type="active site" evidence="5">
    <location>
        <position position="19"/>
    </location>
</feature>
<dbReference type="EC" id="3.6.1.7" evidence="2 5"/>
<feature type="region of interest" description="Disordered" evidence="8">
    <location>
        <begin position="66"/>
        <end position="89"/>
    </location>
</feature>
<dbReference type="PROSITE" id="PS51160">
    <property type="entry name" value="ACYLPHOSPHATASE_3"/>
    <property type="match status" value="1"/>
</dbReference>
<evidence type="ECO:0000256" key="5">
    <source>
        <dbReference type="PROSITE-ProRule" id="PRU00520"/>
    </source>
</evidence>
<organism evidence="10 11">
    <name type="scientific">Macrophomina phaseolina (strain MS6)</name>
    <name type="common">Charcoal rot fungus</name>
    <dbReference type="NCBI Taxonomy" id="1126212"/>
    <lineage>
        <taxon>Eukaryota</taxon>
        <taxon>Fungi</taxon>
        <taxon>Dikarya</taxon>
        <taxon>Ascomycota</taxon>
        <taxon>Pezizomycotina</taxon>
        <taxon>Dothideomycetes</taxon>
        <taxon>Dothideomycetes incertae sedis</taxon>
        <taxon>Botryosphaeriales</taxon>
        <taxon>Botryosphaeriaceae</taxon>
        <taxon>Macrophomina</taxon>
    </lineage>
</organism>
<dbReference type="PROSITE" id="PS00150">
    <property type="entry name" value="ACYLPHOSPHATASE_1"/>
    <property type="match status" value="1"/>
</dbReference>
<evidence type="ECO:0000256" key="4">
    <source>
        <dbReference type="ARBA" id="ARBA00047645"/>
    </source>
</evidence>
<dbReference type="HOGENOM" id="CLU_141932_4_0_1"/>
<evidence type="ECO:0000313" key="10">
    <source>
        <dbReference type="EMBL" id="EKG21200.1"/>
    </source>
</evidence>
<feature type="active site" evidence="5">
    <location>
        <position position="37"/>
    </location>
</feature>
<comment type="caution">
    <text evidence="10">The sequence shown here is derived from an EMBL/GenBank/DDBJ whole genome shotgun (WGS) entry which is preliminary data.</text>
</comment>
<evidence type="ECO:0000256" key="7">
    <source>
        <dbReference type="RuleBase" id="RU004168"/>
    </source>
</evidence>
<dbReference type="PRINTS" id="PR00112">
    <property type="entry name" value="ACYLPHPHTASE"/>
</dbReference>
<feature type="domain" description="Acylphosphatase-like" evidence="9">
    <location>
        <begin position="4"/>
        <end position="89"/>
    </location>
</feature>
<dbReference type="VEuPathDB" id="FungiDB:MPH_01463"/>
<dbReference type="InterPro" id="IPR020456">
    <property type="entry name" value="Acylphosphatase"/>
</dbReference>
<name>K2SXB3_MACPH</name>
<dbReference type="eggNOG" id="KOG3360">
    <property type="taxonomic scope" value="Eukaryota"/>
</dbReference>
<dbReference type="SUPFAM" id="SSF54975">
    <property type="entry name" value="Acylphosphatase/BLUF domain-like"/>
    <property type="match status" value="1"/>
</dbReference>
<proteinExistence type="inferred from homology"/>
<evidence type="ECO:0000256" key="2">
    <source>
        <dbReference type="ARBA" id="ARBA00012150"/>
    </source>
</evidence>
<dbReference type="Proteomes" id="UP000007129">
    <property type="component" value="Unassembled WGS sequence"/>
</dbReference>